<dbReference type="GeneID" id="108937710"/>
<keyword evidence="7" id="KW-0325">Glycoprotein</keyword>
<dbReference type="Proteomes" id="UP000694397">
    <property type="component" value="Chromosome 12"/>
</dbReference>
<dbReference type="RefSeq" id="XP_018613319.1">
    <property type="nucleotide sequence ID" value="XM_018757803.2"/>
</dbReference>
<feature type="transmembrane region" description="Helical" evidence="9">
    <location>
        <begin position="252"/>
        <end position="273"/>
    </location>
</feature>
<feature type="region of interest" description="Disordered" evidence="8">
    <location>
        <begin position="344"/>
        <end position="365"/>
    </location>
</feature>
<reference evidence="12 13" key="1">
    <citation type="submission" date="2019-04" db="EMBL/GenBank/DDBJ databases">
        <authorList>
            <consortium name="Wellcome Sanger Institute Data Sharing"/>
        </authorList>
    </citation>
    <scope>NUCLEOTIDE SEQUENCE [LARGE SCALE GENOMIC DNA]</scope>
</reference>
<keyword evidence="13" id="KW-1185">Reference proteome</keyword>
<dbReference type="InterPro" id="IPR003961">
    <property type="entry name" value="FN3_dom"/>
</dbReference>
<dbReference type="InterPro" id="IPR036116">
    <property type="entry name" value="FN3_sf"/>
</dbReference>
<dbReference type="Gene3D" id="2.60.40.10">
    <property type="entry name" value="Immunoglobulins"/>
    <property type="match status" value="2"/>
</dbReference>
<dbReference type="RefSeq" id="XP_018613338.1">
    <property type="nucleotide sequence ID" value="XM_018757822.2"/>
</dbReference>
<evidence type="ECO:0000256" key="4">
    <source>
        <dbReference type="ARBA" id="ARBA00022989"/>
    </source>
</evidence>
<comment type="subcellular location">
    <subcellularLocation>
        <location evidence="1">Membrane</location>
        <topology evidence="1">Single-pass type I membrane protein</topology>
    </subcellularLocation>
</comment>
<protein>
    <submittedName>
        <fullName evidence="12">Prolactin receptor-like</fullName>
    </submittedName>
</protein>
<evidence type="ECO:0000256" key="1">
    <source>
        <dbReference type="ARBA" id="ARBA00004479"/>
    </source>
</evidence>
<dbReference type="CDD" id="cd00063">
    <property type="entry name" value="FN3"/>
    <property type="match status" value="1"/>
</dbReference>
<evidence type="ECO:0000256" key="2">
    <source>
        <dbReference type="ARBA" id="ARBA00022692"/>
    </source>
</evidence>
<proteinExistence type="predicted"/>
<dbReference type="GO" id="GO:0009897">
    <property type="term" value="C:external side of plasma membrane"/>
    <property type="evidence" value="ECO:0007669"/>
    <property type="project" value="TreeGrafter"/>
</dbReference>
<evidence type="ECO:0000256" key="10">
    <source>
        <dbReference type="SAM" id="SignalP"/>
    </source>
</evidence>
<name>A0A8C9TW96_SCLFO</name>
<dbReference type="GeneTree" id="ENSGT00940000154851"/>
<evidence type="ECO:0000256" key="7">
    <source>
        <dbReference type="ARBA" id="ARBA00023180"/>
    </source>
</evidence>
<feature type="signal peptide" evidence="10">
    <location>
        <begin position="1"/>
        <end position="18"/>
    </location>
</feature>
<dbReference type="InterPro" id="IPR013783">
    <property type="entry name" value="Ig-like_fold"/>
</dbReference>
<dbReference type="KEGG" id="sfm:108937710"/>
<keyword evidence="4 9" id="KW-1133">Transmembrane helix</keyword>
<keyword evidence="3 10" id="KW-0732">Signal</keyword>
<dbReference type="OrthoDB" id="8545036at2759"/>
<keyword evidence="5 9" id="KW-0472">Membrane</keyword>
<gene>
    <name evidence="12" type="primary">LOC108937710</name>
</gene>
<dbReference type="AlphaFoldDB" id="A0A8C9TW96"/>
<keyword evidence="6" id="KW-0675">Receptor</keyword>
<organism evidence="12 13">
    <name type="scientific">Scleropages formosus</name>
    <name type="common">Asian bonytongue</name>
    <name type="synonym">Osteoglossum formosum</name>
    <dbReference type="NCBI Taxonomy" id="113540"/>
    <lineage>
        <taxon>Eukaryota</taxon>
        <taxon>Metazoa</taxon>
        <taxon>Chordata</taxon>
        <taxon>Craniata</taxon>
        <taxon>Vertebrata</taxon>
        <taxon>Euteleostomi</taxon>
        <taxon>Actinopterygii</taxon>
        <taxon>Neopterygii</taxon>
        <taxon>Teleostei</taxon>
        <taxon>Osteoglossocephala</taxon>
        <taxon>Osteoglossomorpha</taxon>
        <taxon>Osteoglossiformes</taxon>
        <taxon>Osteoglossidae</taxon>
        <taxon>Scleropages</taxon>
    </lineage>
</organism>
<evidence type="ECO:0000256" key="6">
    <source>
        <dbReference type="ARBA" id="ARBA00023170"/>
    </source>
</evidence>
<dbReference type="Pfam" id="PF09067">
    <property type="entry name" value="EpoR_lig-bind"/>
    <property type="match status" value="1"/>
</dbReference>
<accession>A0A8C9TW96</accession>
<dbReference type="SUPFAM" id="SSF49265">
    <property type="entry name" value="Fibronectin type III"/>
    <property type="match status" value="2"/>
</dbReference>
<evidence type="ECO:0000256" key="9">
    <source>
        <dbReference type="SAM" id="Phobius"/>
    </source>
</evidence>
<dbReference type="Ensembl" id="ENSSFOT00015079662.1">
    <property type="protein sequence ID" value="ENSSFOP00015052605.1"/>
    <property type="gene ID" value="ENSSFOG00015030130.1"/>
</dbReference>
<reference evidence="12" key="3">
    <citation type="submission" date="2025-09" db="UniProtKB">
        <authorList>
            <consortium name="Ensembl"/>
        </authorList>
    </citation>
    <scope>IDENTIFICATION</scope>
</reference>
<evidence type="ECO:0000256" key="3">
    <source>
        <dbReference type="ARBA" id="ARBA00022729"/>
    </source>
</evidence>
<dbReference type="FunFam" id="2.60.40.10:FF:000287">
    <property type="entry name" value="Prolactin receptor"/>
    <property type="match status" value="1"/>
</dbReference>
<dbReference type="PANTHER" id="PTHR23037:SF46">
    <property type="entry name" value="INTERLEUKIN 5 RECEPTOR SUBUNIT ALPHA"/>
    <property type="match status" value="1"/>
</dbReference>
<keyword evidence="2 9" id="KW-0812">Transmembrane</keyword>
<dbReference type="PROSITE" id="PS50853">
    <property type="entry name" value="FN3"/>
    <property type="match status" value="1"/>
</dbReference>
<evidence type="ECO:0000256" key="8">
    <source>
        <dbReference type="SAM" id="MobiDB-lite"/>
    </source>
</evidence>
<dbReference type="GO" id="GO:0004896">
    <property type="term" value="F:cytokine receptor activity"/>
    <property type="evidence" value="ECO:0007669"/>
    <property type="project" value="TreeGrafter"/>
</dbReference>
<dbReference type="PANTHER" id="PTHR23037">
    <property type="entry name" value="CYTOKINE RECEPTOR"/>
    <property type="match status" value="1"/>
</dbReference>
<reference evidence="12" key="2">
    <citation type="submission" date="2025-08" db="UniProtKB">
        <authorList>
            <consortium name="Ensembl"/>
        </authorList>
    </citation>
    <scope>IDENTIFICATION</scope>
</reference>
<feature type="chain" id="PRO_5036500754" evidence="10">
    <location>
        <begin position="19"/>
        <end position="543"/>
    </location>
</feature>
<evidence type="ECO:0000313" key="13">
    <source>
        <dbReference type="Proteomes" id="UP000694397"/>
    </source>
</evidence>
<evidence type="ECO:0000313" key="12">
    <source>
        <dbReference type="Ensembl" id="ENSSFOP00015052605.1"/>
    </source>
</evidence>
<feature type="domain" description="Fibronectin type-III" evidence="11">
    <location>
        <begin position="143"/>
        <end position="245"/>
    </location>
</feature>
<sequence>MWKLLLLVLPWIRMGVTALPRNAQDITHTLNAKDDVSSPPPRPQIHYCRSPNMETFTCWWRFPDNPLLGNGNVTYVLTYAVGKGSKQECPDYTTGGPNSCYFDSQHTQVWEVYCMNVTAISARGNQTSEEHCLDVAEIVETDPPLNLTYQLMSNSEESGSTVVVSWQYPLTVDVQMGWVTLIYELQFRRKSEPHNWKVKGGLREPHLELLDLPVGSYVVRVRCKSRNAGLWSKWSSPLTVDIPAKQGIDKTLAVILVTGVSMMTFLIIGFGVIPQSKRLKALLLPPVPKPRIRGIDSTLLKSGKVEEINRLFSSFHGYTTPQYSEEVLLQVSMDEGLSFKENSMAQSKKMEGEPPPSINGPGCPRGQQPMQTLVGPTCYSQALAPYWQASTHGQEDSSALSPTAMPTLAQPDPSILHSELLTFPALGYSMILSPAPVQQINQDFYTCVNGINARGAVHLVPCLPDHSKQSPYSQIGGAADSAKKGLTERSIQLTSTSGQGEPVANVVTAGPGSVAVGTAFDSYATLDDLRLHNEQCVGMASSQ</sequence>
<evidence type="ECO:0000259" key="11">
    <source>
        <dbReference type="PROSITE" id="PS50853"/>
    </source>
</evidence>
<dbReference type="RefSeq" id="XP_018613328.1">
    <property type="nucleotide sequence ID" value="XM_018757812.2"/>
</dbReference>
<evidence type="ECO:0000256" key="5">
    <source>
        <dbReference type="ARBA" id="ARBA00023136"/>
    </source>
</evidence>
<dbReference type="InterPro" id="IPR015152">
    <property type="entry name" value="Growth/epo_recpt_lig-bind"/>
</dbReference>